<keyword evidence="2" id="KW-1185">Reference proteome</keyword>
<sequence>MKPNNNYDESITLNSKSFHNSQRGQYRINAYPPLSYALRRPGLDLTLISDVGLHASARHNDSDLTRSVAVRLNTPLASSQQFLRHLFLHAWLLKKLIACYHKRGPDYLYHVLSVGWTSLP</sequence>
<evidence type="ECO:0000313" key="2">
    <source>
        <dbReference type="Proteomes" id="UP001519460"/>
    </source>
</evidence>
<evidence type="ECO:0000313" key="1">
    <source>
        <dbReference type="EMBL" id="KAK7485516.1"/>
    </source>
</evidence>
<dbReference type="EMBL" id="JACVVK020000193">
    <property type="protein sequence ID" value="KAK7485516.1"/>
    <property type="molecule type" value="Genomic_DNA"/>
</dbReference>
<comment type="caution">
    <text evidence="1">The sequence shown here is derived from an EMBL/GenBank/DDBJ whole genome shotgun (WGS) entry which is preliminary data.</text>
</comment>
<protein>
    <submittedName>
        <fullName evidence="1">Uncharacterized protein</fullName>
    </submittedName>
</protein>
<organism evidence="1 2">
    <name type="scientific">Batillaria attramentaria</name>
    <dbReference type="NCBI Taxonomy" id="370345"/>
    <lineage>
        <taxon>Eukaryota</taxon>
        <taxon>Metazoa</taxon>
        <taxon>Spiralia</taxon>
        <taxon>Lophotrochozoa</taxon>
        <taxon>Mollusca</taxon>
        <taxon>Gastropoda</taxon>
        <taxon>Caenogastropoda</taxon>
        <taxon>Sorbeoconcha</taxon>
        <taxon>Cerithioidea</taxon>
        <taxon>Batillariidae</taxon>
        <taxon>Batillaria</taxon>
    </lineage>
</organism>
<proteinExistence type="predicted"/>
<reference evidence="1 2" key="1">
    <citation type="journal article" date="2023" name="Sci. Data">
        <title>Genome assembly of the Korean intertidal mud-creeper Batillaria attramentaria.</title>
        <authorList>
            <person name="Patra A.K."/>
            <person name="Ho P.T."/>
            <person name="Jun S."/>
            <person name="Lee S.J."/>
            <person name="Kim Y."/>
            <person name="Won Y.J."/>
        </authorList>
    </citation>
    <scope>NUCLEOTIDE SEQUENCE [LARGE SCALE GENOMIC DNA]</scope>
    <source>
        <strain evidence="1">Wonlab-2016</strain>
    </source>
</reference>
<dbReference type="Proteomes" id="UP001519460">
    <property type="component" value="Unassembled WGS sequence"/>
</dbReference>
<name>A0ABD0KED5_9CAEN</name>
<dbReference type="AlphaFoldDB" id="A0ABD0KED5"/>
<accession>A0ABD0KED5</accession>
<gene>
    <name evidence="1" type="ORF">BaRGS_00023204</name>
</gene>